<dbReference type="OrthoDB" id="6513042at2759"/>
<sequence>LSKNLTDLGQNGRFPIDNGVVLMGVVDEYDILEENEVWVSLDQETKVENLDESDSEQDITSLSLITTKIDLQNQSTELDSNEQSCQESEVQNPKNLDGKRAFVAKNPCLYPGDIRLVTIRSNKSEYYKKLWSLKNVIVFSSKGSRPVFDMTSGGDLDGDLYFLSWDERIIYNSVEKKSGTKSVERTVEKTDKDAVE</sequence>
<dbReference type="AlphaFoldDB" id="A0A0R0LQP3"/>
<protein>
    <recommendedName>
        <fullName evidence="1">RNA-dependent RNA polymerase</fullName>
        <ecNumber evidence="1">2.7.7.48</ecNumber>
    </recommendedName>
</protein>
<evidence type="ECO:0000313" key="3">
    <source>
        <dbReference type="EMBL" id="KRH91826.1"/>
    </source>
</evidence>
<dbReference type="VEuPathDB" id="MicrosporidiaDB:M153_23092000590"/>
<feature type="non-terminal residue" evidence="3">
    <location>
        <position position="1"/>
    </location>
</feature>
<dbReference type="Pfam" id="PF05183">
    <property type="entry name" value="RdRP"/>
    <property type="match status" value="1"/>
</dbReference>
<dbReference type="GO" id="GO:0003968">
    <property type="term" value="F:RNA-directed RNA polymerase activity"/>
    <property type="evidence" value="ECO:0007669"/>
    <property type="project" value="UniProtKB-KW"/>
</dbReference>
<dbReference type="GO" id="GO:0003723">
    <property type="term" value="F:RNA binding"/>
    <property type="evidence" value="ECO:0007669"/>
    <property type="project" value="UniProtKB-KW"/>
</dbReference>
<name>A0A0R0LQP3_9MICR</name>
<dbReference type="GO" id="GO:0030422">
    <property type="term" value="P:siRNA processing"/>
    <property type="evidence" value="ECO:0007669"/>
    <property type="project" value="TreeGrafter"/>
</dbReference>
<gene>
    <name evidence="3" type="ORF">M153_23092000590</name>
</gene>
<dbReference type="EMBL" id="LGUB01001487">
    <property type="protein sequence ID" value="KRH91826.1"/>
    <property type="molecule type" value="Genomic_DNA"/>
</dbReference>
<dbReference type="Proteomes" id="UP000051530">
    <property type="component" value="Unassembled WGS sequence"/>
</dbReference>
<organism evidence="3 4">
    <name type="scientific">Pseudoloma neurophilia</name>
    <dbReference type="NCBI Taxonomy" id="146866"/>
    <lineage>
        <taxon>Eukaryota</taxon>
        <taxon>Fungi</taxon>
        <taxon>Fungi incertae sedis</taxon>
        <taxon>Microsporidia</taxon>
        <taxon>Pseudoloma</taxon>
    </lineage>
</organism>
<feature type="non-terminal residue" evidence="3">
    <location>
        <position position="196"/>
    </location>
</feature>
<keyword evidence="1" id="KW-0694">RNA-binding</keyword>
<dbReference type="InterPro" id="IPR057596">
    <property type="entry name" value="RDRP_core"/>
</dbReference>
<keyword evidence="4" id="KW-1185">Reference proteome</keyword>
<dbReference type="PANTHER" id="PTHR23079:SF55">
    <property type="entry name" value="RNA-DIRECTED RNA POLYMERASE"/>
    <property type="match status" value="1"/>
</dbReference>
<evidence type="ECO:0000256" key="1">
    <source>
        <dbReference type="RuleBase" id="RU363098"/>
    </source>
</evidence>
<keyword evidence="1" id="KW-0808">Transferase</keyword>
<keyword evidence="1" id="KW-0548">Nucleotidyltransferase</keyword>
<comment type="catalytic activity">
    <reaction evidence="1">
        <text>RNA(n) + a ribonucleoside 5'-triphosphate = RNA(n+1) + diphosphate</text>
        <dbReference type="Rhea" id="RHEA:21248"/>
        <dbReference type="Rhea" id="RHEA-COMP:14527"/>
        <dbReference type="Rhea" id="RHEA-COMP:17342"/>
        <dbReference type="ChEBI" id="CHEBI:33019"/>
        <dbReference type="ChEBI" id="CHEBI:61557"/>
        <dbReference type="ChEBI" id="CHEBI:140395"/>
        <dbReference type="EC" id="2.7.7.48"/>
    </reaction>
</comment>
<comment type="caution">
    <text evidence="3">The sequence shown here is derived from an EMBL/GenBank/DDBJ whole genome shotgun (WGS) entry which is preliminary data.</text>
</comment>
<evidence type="ECO:0000259" key="2">
    <source>
        <dbReference type="Pfam" id="PF05183"/>
    </source>
</evidence>
<accession>A0A0R0LQP3</accession>
<dbReference type="InterPro" id="IPR007855">
    <property type="entry name" value="RDRP"/>
</dbReference>
<dbReference type="PANTHER" id="PTHR23079">
    <property type="entry name" value="RNA-DEPENDENT RNA POLYMERASE"/>
    <property type="match status" value="1"/>
</dbReference>
<keyword evidence="1 3" id="KW-0696">RNA-directed RNA polymerase</keyword>
<evidence type="ECO:0000313" key="4">
    <source>
        <dbReference type="Proteomes" id="UP000051530"/>
    </source>
</evidence>
<reference evidence="3 4" key="1">
    <citation type="submission" date="2015-07" db="EMBL/GenBank/DDBJ databases">
        <title>The genome of Pseudoloma neurophilia, a relevant intracellular parasite of the zebrafish.</title>
        <authorList>
            <person name="Ndikumana S."/>
            <person name="Pelin A."/>
            <person name="Sanders J."/>
            <person name="Corradi N."/>
        </authorList>
    </citation>
    <scope>NUCLEOTIDE SEQUENCE [LARGE SCALE GENOMIC DNA]</scope>
    <source>
        <strain evidence="3 4">MK1</strain>
    </source>
</reference>
<dbReference type="GO" id="GO:0031380">
    <property type="term" value="C:nuclear RNA-directed RNA polymerase complex"/>
    <property type="evidence" value="ECO:0007669"/>
    <property type="project" value="TreeGrafter"/>
</dbReference>
<feature type="domain" description="RDRP core" evidence="2">
    <location>
        <begin position="3"/>
        <end position="178"/>
    </location>
</feature>
<proteinExistence type="inferred from homology"/>
<dbReference type="EC" id="2.7.7.48" evidence="1"/>
<comment type="similarity">
    <text evidence="1">Belongs to the RdRP family.</text>
</comment>